<name>W1WID7_9ZZZZ</name>
<dbReference type="AlphaFoldDB" id="W1WID7"/>
<comment type="caution">
    <text evidence="4">The sequence shown here is derived from an EMBL/GenBank/DDBJ whole genome shotgun (WGS) entry which is preliminary data.</text>
</comment>
<evidence type="ECO:0000259" key="3">
    <source>
        <dbReference type="Pfam" id="PF01555"/>
    </source>
</evidence>
<dbReference type="CDD" id="cd02440">
    <property type="entry name" value="AdoMet_MTases"/>
    <property type="match status" value="1"/>
</dbReference>
<keyword evidence="2" id="KW-0808">Transferase</keyword>
<dbReference type="SUPFAM" id="SSF53335">
    <property type="entry name" value="S-adenosyl-L-methionine-dependent methyltransferases"/>
    <property type="match status" value="2"/>
</dbReference>
<accession>W1WID7</accession>
<dbReference type="Pfam" id="PF01555">
    <property type="entry name" value="N6_N4_Mtase"/>
    <property type="match status" value="2"/>
</dbReference>
<gene>
    <name evidence="4" type="ORF">Q604_UNBC18700G0003</name>
</gene>
<evidence type="ECO:0000256" key="2">
    <source>
        <dbReference type="ARBA" id="ARBA00022679"/>
    </source>
</evidence>
<evidence type="ECO:0000313" key="4">
    <source>
        <dbReference type="EMBL" id="ETJ17967.1"/>
    </source>
</evidence>
<dbReference type="PRINTS" id="PR00508">
    <property type="entry name" value="S21N4MTFRASE"/>
</dbReference>
<dbReference type="Gene3D" id="3.40.50.150">
    <property type="entry name" value="Vaccinia Virus protein VP39"/>
    <property type="match status" value="2"/>
</dbReference>
<dbReference type="GO" id="GO:0016423">
    <property type="term" value="F:tRNA (guanine) methyltransferase activity"/>
    <property type="evidence" value="ECO:0007669"/>
    <property type="project" value="TreeGrafter"/>
</dbReference>
<dbReference type="EMBL" id="AZMM01018700">
    <property type="protein sequence ID" value="ETJ17967.1"/>
    <property type="molecule type" value="Genomic_DNA"/>
</dbReference>
<dbReference type="GO" id="GO:0008170">
    <property type="term" value="F:N-methyltransferase activity"/>
    <property type="evidence" value="ECO:0007669"/>
    <property type="project" value="InterPro"/>
</dbReference>
<dbReference type="PANTHER" id="PTHR14911">
    <property type="entry name" value="THUMP DOMAIN-CONTAINING"/>
    <property type="match status" value="1"/>
</dbReference>
<proteinExistence type="predicted"/>
<dbReference type="InterPro" id="IPR001091">
    <property type="entry name" value="RM_Methyltransferase"/>
</dbReference>
<sequence length="239" mass="28119">MIIIETIENTTIWDFPDRGKWLNHDGKYRGNWSPHVPKNLIIRYSQEGDVILDQFIGGGTTLIEACRLNRKCIALDINNNALNLCKEKIRIFKENKNYFIGKCDARNLSIIKNNSIDLICTHPPYANIIKYSKDNEKDISLLGFDEYFKSMKEVAKSCYRVLKHKKYCCILIGDTRKNGFIQPLGFNVMNIFLQQGFILKEIIIKKQNNCKFTDRWKGICKKRNLYLIEHEYLFVFYKI</sequence>
<feature type="domain" description="DNA methylase N-4/N-6" evidence="3">
    <location>
        <begin position="116"/>
        <end position="238"/>
    </location>
</feature>
<dbReference type="GO" id="GO:0030488">
    <property type="term" value="P:tRNA methylation"/>
    <property type="evidence" value="ECO:0007669"/>
    <property type="project" value="TreeGrafter"/>
</dbReference>
<reference evidence="4" key="1">
    <citation type="submission" date="2013-12" db="EMBL/GenBank/DDBJ databases">
        <title>A Varibaculum cambriense genome reconstructed from a premature infant gut community with otherwise low bacterial novelty that shifts toward anaerobic metabolism during the third week of life.</title>
        <authorList>
            <person name="Brown C.T."/>
            <person name="Sharon I."/>
            <person name="Thomas B.C."/>
            <person name="Castelle C.J."/>
            <person name="Morowitz M.J."/>
            <person name="Banfield J.F."/>
        </authorList>
    </citation>
    <scope>NUCLEOTIDE SEQUENCE</scope>
</reference>
<dbReference type="PANTHER" id="PTHR14911:SF13">
    <property type="entry name" value="TRNA (GUANINE(6)-N2)-METHYLTRANSFERASE THUMP3"/>
    <property type="match status" value="1"/>
</dbReference>
<dbReference type="InterPro" id="IPR029063">
    <property type="entry name" value="SAM-dependent_MTases_sf"/>
</dbReference>
<feature type="domain" description="DNA methylase N-4/N-6" evidence="3">
    <location>
        <begin position="10"/>
        <end position="86"/>
    </location>
</feature>
<dbReference type="GO" id="GO:0003677">
    <property type="term" value="F:DNA binding"/>
    <property type="evidence" value="ECO:0007669"/>
    <property type="project" value="InterPro"/>
</dbReference>
<protein>
    <recommendedName>
        <fullName evidence="3">DNA methylase N-4/N-6 domain-containing protein</fullName>
    </recommendedName>
</protein>
<dbReference type="InterPro" id="IPR002941">
    <property type="entry name" value="DNA_methylase_N4/N6"/>
</dbReference>
<organism evidence="4">
    <name type="scientific">human gut metagenome</name>
    <dbReference type="NCBI Taxonomy" id="408170"/>
    <lineage>
        <taxon>unclassified sequences</taxon>
        <taxon>metagenomes</taxon>
        <taxon>organismal metagenomes</taxon>
    </lineage>
</organism>
<keyword evidence="1" id="KW-0489">Methyltransferase</keyword>
<evidence type="ECO:0000256" key="1">
    <source>
        <dbReference type="ARBA" id="ARBA00022603"/>
    </source>
</evidence>